<protein>
    <submittedName>
        <fullName evidence="2">Uncharacterized protein</fullName>
    </submittedName>
</protein>
<evidence type="ECO:0000256" key="1">
    <source>
        <dbReference type="SAM" id="MobiDB-lite"/>
    </source>
</evidence>
<feature type="compositionally biased region" description="Basic and acidic residues" evidence="1">
    <location>
        <begin position="149"/>
        <end position="165"/>
    </location>
</feature>
<comment type="caution">
    <text evidence="2">The sequence shown here is derived from an EMBL/GenBank/DDBJ whole genome shotgun (WGS) entry which is preliminary data.</text>
</comment>
<dbReference type="Proteomes" id="UP001279734">
    <property type="component" value="Unassembled WGS sequence"/>
</dbReference>
<sequence>MMVIKGAAAATMASIEMTVAGDRRSHGSGYWPSSGASAELPPSQSSDHPRPFFEEGEGAEDFGVGRGGDGFIDVESPWRGSCLWRPFIRDGGSSSAAPSVRPKRPCQGRPLRAATCSFPSTFIVFECFGHMLSSFLFSWFLPFDVASRCGRERSPPRWRSEDPTRRPRPIR</sequence>
<evidence type="ECO:0000313" key="2">
    <source>
        <dbReference type="EMBL" id="GMH18051.1"/>
    </source>
</evidence>
<gene>
    <name evidence="2" type="ORF">Nepgr_019892</name>
</gene>
<evidence type="ECO:0000313" key="3">
    <source>
        <dbReference type="Proteomes" id="UP001279734"/>
    </source>
</evidence>
<accession>A0AAD3SXX2</accession>
<dbReference type="AlphaFoldDB" id="A0AAD3SXX2"/>
<feature type="region of interest" description="Disordered" evidence="1">
    <location>
        <begin position="149"/>
        <end position="171"/>
    </location>
</feature>
<feature type="region of interest" description="Disordered" evidence="1">
    <location>
        <begin position="23"/>
        <end position="52"/>
    </location>
</feature>
<proteinExistence type="predicted"/>
<organism evidence="2 3">
    <name type="scientific">Nepenthes gracilis</name>
    <name type="common">Slender pitcher plant</name>
    <dbReference type="NCBI Taxonomy" id="150966"/>
    <lineage>
        <taxon>Eukaryota</taxon>
        <taxon>Viridiplantae</taxon>
        <taxon>Streptophyta</taxon>
        <taxon>Embryophyta</taxon>
        <taxon>Tracheophyta</taxon>
        <taxon>Spermatophyta</taxon>
        <taxon>Magnoliopsida</taxon>
        <taxon>eudicotyledons</taxon>
        <taxon>Gunneridae</taxon>
        <taxon>Pentapetalae</taxon>
        <taxon>Caryophyllales</taxon>
        <taxon>Nepenthaceae</taxon>
        <taxon>Nepenthes</taxon>
    </lineage>
</organism>
<name>A0AAD3SXX2_NEPGR</name>
<reference evidence="2" key="1">
    <citation type="submission" date="2023-05" db="EMBL/GenBank/DDBJ databases">
        <title>Nepenthes gracilis genome sequencing.</title>
        <authorList>
            <person name="Fukushima K."/>
        </authorList>
    </citation>
    <scope>NUCLEOTIDE SEQUENCE</scope>
    <source>
        <strain evidence="2">SING2019-196</strain>
    </source>
</reference>
<keyword evidence="3" id="KW-1185">Reference proteome</keyword>
<dbReference type="EMBL" id="BSYO01000018">
    <property type="protein sequence ID" value="GMH18051.1"/>
    <property type="molecule type" value="Genomic_DNA"/>
</dbReference>